<dbReference type="STRING" id="1471761.B0W44_12685"/>
<dbReference type="Proteomes" id="UP000188603">
    <property type="component" value="Chromosome"/>
</dbReference>
<evidence type="ECO:0000256" key="2">
    <source>
        <dbReference type="ARBA" id="ARBA00023002"/>
    </source>
</evidence>
<evidence type="ECO:0000256" key="1">
    <source>
        <dbReference type="ARBA" id="ARBA00006484"/>
    </source>
</evidence>
<dbReference type="AlphaFoldDB" id="A0A1U9K8Y8"/>
<dbReference type="PROSITE" id="PS00061">
    <property type="entry name" value="ADH_SHORT"/>
    <property type="match status" value="1"/>
</dbReference>
<proteinExistence type="inferred from homology"/>
<keyword evidence="5" id="KW-1185">Reference proteome</keyword>
<evidence type="ECO:0000256" key="3">
    <source>
        <dbReference type="RuleBase" id="RU000363"/>
    </source>
</evidence>
<dbReference type="PANTHER" id="PTHR43115">
    <property type="entry name" value="DEHYDROGENASE/REDUCTASE SDR FAMILY MEMBER 11"/>
    <property type="match status" value="1"/>
</dbReference>
<evidence type="ECO:0000313" key="5">
    <source>
        <dbReference type="Proteomes" id="UP000188603"/>
    </source>
</evidence>
<gene>
    <name evidence="4" type="ORF">B0W44_12685</name>
</gene>
<name>A0A1U9K8Y8_9BACL</name>
<evidence type="ECO:0000313" key="4">
    <source>
        <dbReference type="EMBL" id="AQS56490.1"/>
    </source>
</evidence>
<dbReference type="PRINTS" id="PR00080">
    <property type="entry name" value="SDRFAMILY"/>
</dbReference>
<reference evidence="4 5" key="1">
    <citation type="journal article" date="2015" name="Int. J. Syst. Evol. Microbiol.">
        <title>Novibacillus thermophilus gen. nov., sp. nov., a Gram-staining-negative and moderately thermophilic member of the family Thermoactinomycetaceae.</title>
        <authorList>
            <person name="Yang G."/>
            <person name="Chen J."/>
            <person name="Zhou S."/>
        </authorList>
    </citation>
    <scope>NUCLEOTIDE SEQUENCE [LARGE SCALE GENOMIC DNA]</scope>
    <source>
        <strain evidence="4 5">SG-1</strain>
    </source>
</reference>
<comment type="similarity">
    <text evidence="1 3">Belongs to the short-chain dehydrogenases/reductases (SDR) family.</text>
</comment>
<keyword evidence="2" id="KW-0560">Oxidoreductase</keyword>
<dbReference type="InterPro" id="IPR020904">
    <property type="entry name" value="Sc_DH/Rdtase_CS"/>
</dbReference>
<dbReference type="FunFam" id="3.40.50.720:FF:000047">
    <property type="entry name" value="NADP-dependent L-serine/L-allo-threonine dehydrogenase"/>
    <property type="match status" value="1"/>
</dbReference>
<accession>A0A1U9K8Y8</accession>
<dbReference type="Pfam" id="PF00106">
    <property type="entry name" value="adh_short"/>
    <property type="match status" value="1"/>
</dbReference>
<dbReference type="EMBL" id="CP019699">
    <property type="protein sequence ID" value="AQS56490.1"/>
    <property type="molecule type" value="Genomic_DNA"/>
</dbReference>
<organism evidence="4 5">
    <name type="scientific">Novibacillus thermophilus</name>
    <dbReference type="NCBI Taxonomy" id="1471761"/>
    <lineage>
        <taxon>Bacteria</taxon>
        <taxon>Bacillati</taxon>
        <taxon>Bacillota</taxon>
        <taxon>Bacilli</taxon>
        <taxon>Bacillales</taxon>
        <taxon>Thermoactinomycetaceae</taxon>
        <taxon>Novibacillus</taxon>
    </lineage>
</organism>
<dbReference type="GO" id="GO:0016616">
    <property type="term" value="F:oxidoreductase activity, acting on the CH-OH group of donors, NAD or NADP as acceptor"/>
    <property type="evidence" value="ECO:0007669"/>
    <property type="project" value="UniProtKB-ARBA"/>
</dbReference>
<protein>
    <recommendedName>
        <fullName evidence="6">Oxidoreductase</fullName>
    </recommendedName>
</protein>
<dbReference type="CDD" id="cd05233">
    <property type="entry name" value="SDR_c"/>
    <property type="match status" value="1"/>
</dbReference>
<dbReference type="OrthoDB" id="9775296at2"/>
<evidence type="ECO:0008006" key="6">
    <source>
        <dbReference type="Google" id="ProtNLM"/>
    </source>
</evidence>
<dbReference type="Gene3D" id="3.40.50.720">
    <property type="entry name" value="NAD(P)-binding Rossmann-like Domain"/>
    <property type="match status" value="1"/>
</dbReference>
<dbReference type="InterPro" id="IPR002347">
    <property type="entry name" value="SDR_fam"/>
</dbReference>
<dbReference type="PANTHER" id="PTHR43115:SF4">
    <property type="entry name" value="DEHYDROGENASE_REDUCTASE SDR FAMILY MEMBER 11"/>
    <property type="match status" value="1"/>
</dbReference>
<sequence>MFATVRKRVAIVTGASSGIGYAIAAKLAERSVAVVAAARGMVALEKAASHIQAKGGDVLPVPADVSRFQDFQILCEKAVQHYGTIDILVNSAGIMPLSFLRKRRVEEWHAMIDTNIKGVTNGIAAVLPQMEKKNAGCIINISSTAAYEVMPGGAVYSATKYAVRAITEGLRKELEMKKSKIKTILVSPGPVDTNLTSTIQDEEILQFMQSFPVCKIHPKQIADTVLFLLDQPENVNISEIVIRPM</sequence>
<dbReference type="SUPFAM" id="SSF51735">
    <property type="entry name" value="NAD(P)-binding Rossmann-fold domains"/>
    <property type="match status" value="1"/>
</dbReference>
<dbReference type="InterPro" id="IPR036291">
    <property type="entry name" value="NAD(P)-bd_dom_sf"/>
</dbReference>
<dbReference type="KEGG" id="ntr:B0W44_12685"/>
<dbReference type="PRINTS" id="PR00081">
    <property type="entry name" value="GDHRDH"/>
</dbReference>